<evidence type="ECO:0000313" key="3">
    <source>
        <dbReference type="EMBL" id="KAF4124180.1"/>
    </source>
</evidence>
<dbReference type="PANTHER" id="PTHR46310">
    <property type="entry name" value="AMIDASE 1"/>
    <property type="match status" value="1"/>
</dbReference>
<dbReference type="OrthoDB" id="5423360at2759"/>
<dbReference type="Pfam" id="PF26053">
    <property type="entry name" value="DUF8016"/>
    <property type="match status" value="1"/>
</dbReference>
<reference evidence="3" key="1">
    <citation type="submission" date="2020-03" db="EMBL/GenBank/DDBJ databases">
        <title>Site-based positive gene gene selection in Geosmithia morbida across the United States reveals a broad range of putative effectors and factors for local host and environmental adapation.</title>
        <authorList>
            <person name="Onufrak A."/>
            <person name="Murdoch R.W."/>
            <person name="Gazis R."/>
            <person name="Huff M."/>
            <person name="Staton M."/>
            <person name="Klingeman W."/>
            <person name="Hadziabdic D."/>
        </authorList>
    </citation>
    <scope>NUCLEOTIDE SEQUENCE</scope>
    <source>
        <strain evidence="3">1262</strain>
    </source>
</reference>
<dbReference type="RefSeq" id="XP_035322832.1">
    <property type="nucleotide sequence ID" value="XM_035467866.1"/>
</dbReference>
<comment type="caution">
    <text evidence="3">The sequence shown here is derived from an EMBL/GenBank/DDBJ whole genome shotgun (WGS) entry which is preliminary data.</text>
</comment>
<keyword evidence="4" id="KW-1185">Reference proteome</keyword>
<evidence type="ECO:0000259" key="2">
    <source>
        <dbReference type="Pfam" id="PF26053"/>
    </source>
</evidence>
<dbReference type="InterPro" id="IPR036928">
    <property type="entry name" value="AS_sf"/>
</dbReference>
<dbReference type="PANTHER" id="PTHR46310:SF7">
    <property type="entry name" value="AMIDASE 1"/>
    <property type="match status" value="1"/>
</dbReference>
<evidence type="ECO:0000313" key="4">
    <source>
        <dbReference type="Proteomes" id="UP000749293"/>
    </source>
</evidence>
<feature type="domain" description="Amidase" evidence="1">
    <location>
        <begin position="219"/>
        <end position="476"/>
    </location>
</feature>
<dbReference type="Gene3D" id="3.90.1300.10">
    <property type="entry name" value="Amidase signature (AS) domain"/>
    <property type="match status" value="1"/>
</dbReference>
<dbReference type="InterPro" id="IPR058329">
    <property type="entry name" value="Arp1_N"/>
</dbReference>
<dbReference type="AlphaFoldDB" id="A0A9P4YY43"/>
<dbReference type="Pfam" id="PF01425">
    <property type="entry name" value="Amidase"/>
    <property type="match status" value="1"/>
</dbReference>
<evidence type="ECO:0000259" key="1">
    <source>
        <dbReference type="Pfam" id="PF01425"/>
    </source>
</evidence>
<dbReference type="SUPFAM" id="SSF75304">
    <property type="entry name" value="Amidase signature (AS) enzymes"/>
    <property type="match status" value="1"/>
</dbReference>
<feature type="domain" description="Scytalone dehydratase-like protein Arp1 N-terminal" evidence="2">
    <location>
        <begin position="48"/>
        <end position="171"/>
    </location>
</feature>
<name>A0A9P4YY43_9HYPO</name>
<dbReference type="EMBL" id="JAANYQ010000005">
    <property type="protein sequence ID" value="KAF4124180.1"/>
    <property type="molecule type" value="Genomic_DNA"/>
</dbReference>
<dbReference type="GeneID" id="55972121"/>
<proteinExistence type="predicted"/>
<sequence length="665" mass="72913">MTLCGVVFASAVCCELPSIGRGDYLFQLDDVNYLSTIDRPEYTLKAVIPGASGVLPLTKLTLHGSVVTGDDLQAMIKEYSDIDDVFGTPFLRSVHISTLGSTALDKSATDHLSSMGTEYLFVDKERGSLLSSETNLTVIETIAPHTDPNVPNGPYMASVSSTGVSISRVYRLYEDVYRTFLHGTYPSGPDSYQSFSLMNPDTESPLIPVPSRVYYLDDDRPLAGERVGVKDIYETKGLTATWGSLAYYKIANKSEENPPCLQRLIDLGAVVVGKQKTAQFASAADPWDWTDFQPPFNPRGDGYLTCSASSSGSACSIAAYNWLDFALGSDTGQSVRRPAAVSGIYGHRPSQGLMSTTGVMPISYSTDTLGIFSRDPYKLASVNKLWYKAYLHQNESTTHLPAIREPSPDTTAFPRKLLYAVDFLPMKNPDAQVILDKFLKDLTVAFNITMVDFNFSQTLEEMNVPGANNMTNFLSTLSTMFTYDQEVSVATPFLDEYAAKFKGAFPPLDKQHRAYFHDKDAYVTSETHTQALQARRKAFDVWDDRILHGNDETCSETMIVYDIGFKGLPSFREYSLNQDDGAAFLVETGTAGAGGNICPFFGCADMTVPIGQVTYYSNVTFTEVNLPVTASLAVRRGCDAALWNMVEKMADLGIVSPVKAGTSLY</sequence>
<dbReference type="Proteomes" id="UP000749293">
    <property type="component" value="Unassembled WGS sequence"/>
</dbReference>
<dbReference type="InterPro" id="IPR023631">
    <property type="entry name" value="Amidase_dom"/>
</dbReference>
<protein>
    <submittedName>
        <fullName evidence="3">Amidase</fullName>
    </submittedName>
</protein>
<gene>
    <name evidence="3" type="ORF">GMORB2_5896</name>
</gene>
<organism evidence="3 4">
    <name type="scientific">Geosmithia morbida</name>
    <dbReference type="NCBI Taxonomy" id="1094350"/>
    <lineage>
        <taxon>Eukaryota</taxon>
        <taxon>Fungi</taxon>
        <taxon>Dikarya</taxon>
        <taxon>Ascomycota</taxon>
        <taxon>Pezizomycotina</taxon>
        <taxon>Sordariomycetes</taxon>
        <taxon>Hypocreomycetidae</taxon>
        <taxon>Hypocreales</taxon>
        <taxon>Bionectriaceae</taxon>
        <taxon>Geosmithia</taxon>
    </lineage>
</organism>
<accession>A0A9P4YY43</accession>